<dbReference type="InterPro" id="IPR048101">
    <property type="entry name" value="MobP2"/>
</dbReference>
<dbReference type="Proteomes" id="UP000051612">
    <property type="component" value="Unassembled WGS sequence"/>
</dbReference>
<evidence type="ECO:0000256" key="1">
    <source>
        <dbReference type="SAM" id="MobiDB-lite"/>
    </source>
</evidence>
<evidence type="ECO:0000313" key="3">
    <source>
        <dbReference type="Proteomes" id="UP000051612"/>
    </source>
</evidence>
<accession>A0A0R2ASA0</accession>
<comment type="caution">
    <text evidence="2">The sequence shown here is derived from an EMBL/GenBank/DDBJ whole genome shotgun (WGS) entry which is preliminary data.</text>
</comment>
<dbReference type="NCBIfam" id="NF041498">
    <property type="entry name" value="MobP2"/>
    <property type="match status" value="1"/>
</dbReference>
<dbReference type="AlphaFoldDB" id="A0A0R2ASA0"/>
<gene>
    <name evidence="2" type="ORF">FC48_GL001766</name>
</gene>
<evidence type="ECO:0000313" key="2">
    <source>
        <dbReference type="EMBL" id="KRM70241.1"/>
    </source>
</evidence>
<dbReference type="PATRIC" id="fig|1423772.3.peg.1881"/>
<dbReference type="InterPro" id="IPR041073">
    <property type="entry name" value="MobL"/>
</dbReference>
<dbReference type="EMBL" id="AYYN01000176">
    <property type="protein sequence ID" value="KRM70241.1"/>
    <property type="molecule type" value="Genomic_DNA"/>
</dbReference>
<name>A0A0R2ASA0_9LACO</name>
<feature type="region of interest" description="Disordered" evidence="1">
    <location>
        <begin position="439"/>
        <end position="459"/>
    </location>
</feature>
<reference evidence="2 3" key="1">
    <citation type="journal article" date="2015" name="Genome Announc.">
        <title>Expanding the biotechnology potential of lactobacilli through comparative genomics of 213 strains and associated genera.</title>
        <authorList>
            <person name="Sun Z."/>
            <person name="Harris H.M."/>
            <person name="McCann A."/>
            <person name="Guo C."/>
            <person name="Argimon S."/>
            <person name="Zhang W."/>
            <person name="Yang X."/>
            <person name="Jeffery I.B."/>
            <person name="Cooney J.C."/>
            <person name="Kagawa T.F."/>
            <person name="Liu W."/>
            <person name="Song Y."/>
            <person name="Salvetti E."/>
            <person name="Wrobel A."/>
            <person name="Rasinkangas P."/>
            <person name="Parkhill J."/>
            <person name="Rea M.C."/>
            <person name="O'Sullivan O."/>
            <person name="Ritari J."/>
            <person name="Douillard F.P."/>
            <person name="Paul Ross R."/>
            <person name="Yang R."/>
            <person name="Briner A.E."/>
            <person name="Felis G.E."/>
            <person name="de Vos W.M."/>
            <person name="Barrangou R."/>
            <person name="Klaenhammer T.R."/>
            <person name="Caufield P.W."/>
            <person name="Cui Y."/>
            <person name="Zhang H."/>
            <person name="O'Toole P.W."/>
        </authorList>
    </citation>
    <scope>NUCLEOTIDE SEQUENCE [LARGE SCALE GENOMIC DNA]</scope>
    <source>
        <strain evidence="2 3">DSM 20452</strain>
    </source>
</reference>
<sequence length="789" mass="92885">MWDYTTPYAKFVDYTKRKEAVVVKDPSDDRLVEGIDQATAQEIAKEIQEQTLDYVGYIDYMKRNYATKNDSKEFTGIFTDKTLNASTEEAEHLKDMLVEAKENKSLLWRGVISFDNDFLARNGVYIPKSKEVDQEMIKKVVRKAMVNVIKREKLSDSAFWWGNIHLNTDNIHVHVGLSEIKSARPTFFYAARNRRERKGKFSQKTIKGIKSNVYNSLTREDKRSIRLDKEKKIASLRDKLLKSMADKEADKLERMDRFFVDQVIDHLPKGKKLRYGSNAKDFRLSKFFIDRYVDHQLQNNMLVYKNYQAVTESLLDDYRYAYDSGGKEEKNSIYREVTKIYGREVARTLRTKESSQFMNKRMADLRKRLGDRALKYIQEIAKKRSKSNIEDLSAANQKLVKEQDRNATMVHSEEIWTKMGYKIAKDALPIVLVVPIPDDEKDSKHKSKREQKNGKSTPKGFEKVEFYDERFVEPINPDKVRLDIDIKSLKSMKKEDLLDLVELAQAVSKEDPENRRSKQEVGVFKFALRQRILEERKHEIDASLELLNRYENPVVADATFLDYKKMQFSDMKNLVELQLMPKYKLSKKDLQQKEDLEFKYVDAVQVSISKVDQKMADQQREMLMHEIKLAKNVQDPSIFELLKGKGATKKAYVNELAIKYEIIDIKRSINLNNQTIKQTKDEVTQKELRKRNGMAFEQLKELYSELSSDESRIAKIQLEWDYQHDHSFRRQISRRIDQQRSGARRTSYNRVSHSLVKGLSMALRDDSSKRERLLRQLEQEERREKEKER</sequence>
<organism evidence="2 3">
    <name type="scientific">Ligilactobacillus murinus DSM 20452 = NBRC 14221</name>
    <dbReference type="NCBI Taxonomy" id="1423772"/>
    <lineage>
        <taxon>Bacteria</taxon>
        <taxon>Bacillati</taxon>
        <taxon>Bacillota</taxon>
        <taxon>Bacilli</taxon>
        <taxon>Lactobacillales</taxon>
        <taxon>Lactobacillaceae</taxon>
        <taxon>Ligilactobacillus</taxon>
    </lineage>
</organism>
<proteinExistence type="predicted"/>
<protein>
    <submittedName>
        <fullName evidence="2">Uncharacterized protein</fullName>
    </submittedName>
</protein>
<dbReference type="Pfam" id="PF18555">
    <property type="entry name" value="MobL"/>
    <property type="match status" value="1"/>
</dbReference>